<dbReference type="Proteomes" id="UP000799291">
    <property type="component" value="Unassembled WGS sequence"/>
</dbReference>
<evidence type="ECO:0000313" key="3">
    <source>
        <dbReference type="Proteomes" id="UP000799291"/>
    </source>
</evidence>
<feature type="region of interest" description="Disordered" evidence="1">
    <location>
        <begin position="113"/>
        <end position="136"/>
    </location>
</feature>
<gene>
    <name evidence="2" type="ORF">K458DRAFT_483871</name>
</gene>
<feature type="non-terminal residue" evidence="2">
    <location>
        <position position="168"/>
    </location>
</feature>
<feature type="compositionally biased region" description="Polar residues" evidence="1">
    <location>
        <begin position="124"/>
        <end position="136"/>
    </location>
</feature>
<dbReference type="EMBL" id="MU005571">
    <property type="protein sequence ID" value="KAF2690557.1"/>
    <property type="molecule type" value="Genomic_DNA"/>
</dbReference>
<accession>A0A6G1JJ11</accession>
<proteinExistence type="predicted"/>
<name>A0A6G1JJ11_9PLEO</name>
<keyword evidence="3" id="KW-1185">Reference proteome</keyword>
<sequence>MAQKLSYRQALCIRKTERFANPLFSYLTSQHFLQHKVSASSQRKLAGISSIPIPTTKPSNLQTLKPQNVFQDTKDVLHPYLWRRQQQQPQRHHTTFHIHPRHIIRLDERHLDPCQQPQLPPRAQKQTRQNRAPPNHAITCSATYVQLDHWNEVRQERRDRYTGDALSV</sequence>
<dbReference type="AlphaFoldDB" id="A0A6G1JJ11"/>
<reference evidence="2" key="1">
    <citation type="journal article" date="2020" name="Stud. Mycol.">
        <title>101 Dothideomycetes genomes: a test case for predicting lifestyles and emergence of pathogens.</title>
        <authorList>
            <person name="Haridas S."/>
            <person name="Albert R."/>
            <person name="Binder M."/>
            <person name="Bloem J."/>
            <person name="Labutti K."/>
            <person name="Salamov A."/>
            <person name="Andreopoulos B."/>
            <person name="Baker S."/>
            <person name="Barry K."/>
            <person name="Bills G."/>
            <person name="Bluhm B."/>
            <person name="Cannon C."/>
            <person name="Castanera R."/>
            <person name="Culley D."/>
            <person name="Daum C."/>
            <person name="Ezra D."/>
            <person name="Gonzalez J."/>
            <person name="Henrissat B."/>
            <person name="Kuo A."/>
            <person name="Liang C."/>
            <person name="Lipzen A."/>
            <person name="Lutzoni F."/>
            <person name="Magnuson J."/>
            <person name="Mondo S."/>
            <person name="Nolan M."/>
            <person name="Ohm R."/>
            <person name="Pangilinan J."/>
            <person name="Park H.-J."/>
            <person name="Ramirez L."/>
            <person name="Alfaro M."/>
            <person name="Sun H."/>
            <person name="Tritt A."/>
            <person name="Yoshinaga Y."/>
            <person name="Zwiers L.-H."/>
            <person name="Turgeon B."/>
            <person name="Goodwin S."/>
            <person name="Spatafora J."/>
            <person name="Crous P."/>
            <person name="Grigoriev I."/>
        </authorList>
    </citation>
    <scope>NUCLEOTIDE SEQUENCE</scope>
    <source>
        <strain evidence="2">CBS 122367</strain>
    </source>
</reference>
<evidence type="ECO:0000256" key="1">
    <source>
        <dbReference type="SAM" id="MobiDB-lite"/>
    </source>
</evidence>
<organism evidence="2 3">
    <name type="scientific">Lentithecium fluviatile CBS 122367</name>
    <dbReference type="NCBI Taxonomy" id="1168545"/>
    <lineage>
        <taxon>Eukaryota</taxon>
        <taxon>Fungi</taxon>
        <taxon>Dikarya</taxon>
        <taxon>Ascomycota</taxon>
        <taxon>Pezizomycotina</taxon>
        <taxon>Dothideomycetes</taxon>
        <taxon>Pleosporomycetidae</taxon>
        <taxon>Pleosporales</taxon>
        <taxon>Massarineae</taxon>
        <taxon>Lentitheciaceae</taxon>
        <taxon>Lentithecium</taxon>
    </lineage>
</organism>
<protein>
    <submittedName>
        <fullName evidence="2">Uncharacterized protein</fullName>
    </submittedName>
</protein>
<evidence type="ECO:0000313" key="2">
    <source>
        <dbReference type="EMBL" id="KAF2690557.1"/>
    </source>
</evidence>